<gene>
    <name evidence="1" type="ORF">ENV75_01645</name>
</gene>
<comment type="caution">
    <text evidence="1">The sequence shown here is derived from an EMBL/GenBank/DDBJ whole genome shotgun (WGS) entry which is preliminary data.</text>
</comment>
<name>A0A7C4EJW9_9BACT</name>
<reference evidence="1" key="1">
    <citation type="journal article" date="2020" name="mSystems">
        <title>Genome- and Community-Level Interaction Insights into Carbon Utilization and Element Cycling Functions of Hydrothermarchaeota in Hydrothermal Sediment.</title>
        <authorList>
            <person name="Zhou Z."/>
            <person name="Liu Y."/>
            <person name="Xu W."/>
            <person name="Pan J."/>
            <person name="Luo Z.H."/>
            <person name="Li M."/>
        </authorList>
    </citation>
    <scope>NUCLEOTIDE SEQUENCE [LARGE SCALE GENOMIC DNA]</scope>
    <source>
        <strain evidence="1">SpSt-788</strain>
    </source>
</reference>
<accession>A0A7C4EJW9</accession>
<dbReference type="AlphaFoldDB" id="A0A7C4EJW9"/>
<organism evidence="1">
    <name type="scientific">Thermodesulfovibrio aggregans</name>
    <dbReference type="NCBI Taxonomy" id="86166"/>
    <lineage>
        <taxon>Bacteria</taxon>
        <taxon>Pseudomonadati</taxon>
        <taxon>Nitrospirota</taxon>
        <taxon>Thermodesulfovibrionia</taxon>
        <taxon>Thermodesulfovibrionales</taxon>
        <taxon>Thermodesulfovibrionaceae</taxon>
        <taxon>Thermodesulfovibrio</taxon>
    </lineage>
</organism>
<protein>
    <submittedName>
        <fullName evidence="1">Uncharacterized protein</fullName>
    </submittedName>
</protein>
<evidence type="ECO:0000313" key="1">
    <source>
        <dbReference type="EMBL" id="HGG99143.1"/>
    </source>
</evidence>
<proteinExistence type="predicted"/>
<dbReference type="EMBL" id="DTHO01000014">
    <property type="protein sequence ID" value="HGG99143.1"/>
    <property type="molecule type" value="Genomic_DNA"/>
</dbReference>
<sequence length="96" mass="11037">MIKIPIDKAKPGMKIVRDVVNEAGMIIIPAGRELNESLIDKLSMMNISVIYVEGEKELPPKEEVFEGIEKRFKKADDPYTLLIKRALKTYIEELYK</sequence>